<dbReference type="PANTHER" id="PTHR34989:SF1">
    <property type="entry name" value="PROTEIN HDED"/>
    <property type="match status" value="1"/>
</dbReference>
<feature type="transmembrane region" description="Helical" evidence="1">
    <location>
        <begin position="16"/>
        <end position="35"/>
    </location>
</feature>
<feature type="transmembrane region" description="Helical" evidence="1">
    <location>
        <begin position="94"/>
        <end position="117"/>
    </location>
</feature>
<dbReference type="AlphaFoldDB" id="A0A3B1D694"/>
<keyword evidence="1" id="KW-1133">Transmembrane helix</keyword>
<feature type="transmembrane region" description="Helical" evidence="1">
    <location>
        <begin position="124"/>
        <end position="146"/>
    </location>
</feature>
<dbReference type="GO" id="GO:0005886">
    <property type="term" value="C:plasma membrane"/>
    <property type="evidence" value="ECO:0007669"/>
    <property type="project" value="TreeGrafter"/>
</dbReference>
<keyword evidence="1" id="KW-0472">Membrane</keyword>
<sequence>MQKYFMEEDVRNQFKTHSLVAGILLLIIGLISIFLPELTSLTISFFIGWMLVIGSFISGYHVMKSYNSKWIAWFKPFLLFSIGLLILYRPMTGVAAIGLMLIIYFLFDGFAGIMFGLELRPLKGWVWMMFNGLISIFIAFIFLIGWPISSLWLIGLLVGISLLIDGTAMIMIGSSIHKNIFD</sequence>
<feature type="transmembrane region" description="Helical" evidence="1">
    <location>
        <begin position="70"/>
        <end position="88"/>
    </location>
</feature>
<feature type="transmembrane region" description="Helical" evidence="1">
    <location>
        <begin position="41"/>
        <end position="63"/>
    </location>
</feature>
<gene>
    <name evidence="2" type="ORF">MNBD_IGNAVI01-2620</name>
</gene>
<accession>A0A3B1D694</accession>
<reference evidence="2" key="1">
    <citation type="submission" date="2018-06" db="EMBL/GenBank/DDBJ databases">
        <authorList>
            <person name="Zhirakovskaya E."/>
        </authorList>
    </citation>
    <scope>NUCLEOTIDE SEQUENCE</scope>
</reference>
<proteinExistence type="predicted"/>
<name>A0A3B1D694_9ZZZZ</name>
<dbReference type="InterPro" id="IPR005325">
    <property type="entry name" value="DUF308_memb"/>
</dbReference>
<feature type="transmembrane region" description="Helical" evidence="1">
    <location>
        <begin position="152"/>
        <end position="172"/>
    </location>
</feature>
<evidence type="ECO:0008006" key="3">
    <source>
        <dbReference type="Google" id="ProtNLM"/>
    </source>
</evidence>
<evidence type="ECO:0000256" key="1">
    <source>
        <dbReference type="SAM" id="Phobius"/>
    </source>
</evidence>
<evidence type="ECO:0000313" key="2">
    <source>
        <dbReference type="EMBL" id="VAX24237.1"/>
    </source>
</evidence>
<dbReference type="EMBL" id="UOGD01000270">
    <property type="protein sequence ID" value="VAX24237.1"/>
    <property type="molecule type" value="Genomic_DNA"/>
</dbReference>
<keyword evidence="1" id="KW-0812">Transmembrane</keyword>
<protein>
    <recommendedName>
        <fullName evidence="3">Acid-resistance membrane protein</fullName>
    </recommendedName>
</protein>
<dbReference type="Pfam" id="PF03729">
    <property type="entry name" value="DUF308"/>
    <property type="match status" value="2"/>
</dbReference>
<dbReference type="PANTHER" id="PTHR34989">
    <property type="entry name" value="PROTEIN HDED"/>
    <property type="match status" value="1"/>
</dbReference>
<organism evidence="2">
    <name type="scientific">hydrothermal vent metagenome</name>
    <dbReference type="NCBI Taxonomy" id="652676"/>
    <lineage>
        <taxon>unclassified sequences</taxon>
        <taxon>metagenomes</taxon>
        <taxon>ecological metagenomes</taxon>
    </lineage>
</organism>
<dbReference type="InterPro" id="IPR052712">
    <property type="entry name" value="Acid_resist_chaperone_HdeD"/>
</dbReference>